<feature type="compositionally biased region" description="Polar residues" evidence="1">
    <location>
        <begin position="324"/>
        <end position="336"/>
    </location>
</feature>
<evidence type="ECO:0000313" key="2">
    <source>
        <dbReference type="EMBL" id="TGO08815.1"/>
    </source>
</evidence>
<feature type="region of interest" description="Disordered" evidence="1">
    <location>
        <begin position="470"/>
        <end position="502"/>
    </location>
</feature>
<evidence type="ECO:0000256" key="1">
    <source>
        <dbReference type="SAM" id="MobiDB-lite"/>
    </source>
</evidence>
<feature type="compositionally biased region" description="Basic and acidic residues" evidence="1">
    <location>
        <begin position="364"/>
        <end position="393"/>
    </location>
</feature>
<name>A0A4Z1E9H7_9HELO</name>
<proteinExistence type="predicted"/>
<feature type="compositionally biased region" description="Basic and acidic residues" evidence="1">
    <location>
        <begin position="477"/>
        <end position="486"/>
    </location>
</feature>
<dbReference type="OrthoDB" id="3537798at2759"/>
<keyword evidence="3" id="KW-1185">Reference proteome</keyword>
<protein>
    <submittedName>
        <fullName evidence="2">Uncharacterized protein</fullName>
    </submittedName>
</protein>
<feature type="region of interest" description="Disordered" evidence="1">
    <location>
        <begin position="1"/>
        <end position="23"/>
    </location>
</feature>
<feature type="compositionally biased region" description="Polar residues" evidence="1">
    <location>
        <begin position="521"/>
        <end position="530"/>
    </location>
</feature>
<gene>
    <name evidence="2" type="ORF">BTUL_0191g00250</name>
</gene>
<organism evidence="2 3">
    <name type="scientific">Botrytis tulipae</name>
    <dbReference type="NCBI Taxonomy" id="87230"/>
    <lineage>
        <taxon>Eukaryota</taxon>
        <taxon>Fungi</taxon>
        <taxon>Dikarya</taxon>
        <taxon>Ascomycota</taxon>
        <taxon>Pezizomycotina</taxon>
        <taxon>Leotiomycetes</taxon>
        <taxon>Helotiales</taxon>
        <taxon>Sclerotiniaceae</taxon>
        <taxon>Botrytis</taxon>
    </lineage>
</organism>
<dbReference type="AlphaFoldDB" id="A0A4Z1E9H7"/>
<comment type="caution">
    <text evidence="2">The sequence shown here is derived from an EMBL/GenBank/DDBJ whole genome shotgun (WGS) entry which is preliminary data.</text>
</comment>
<feature type="region of interest" description="Disordered" evidence="1">
    <location>
        <begin position="99"/>
        <end position="156"/>
    </location>
</feature>
<feature type="region of interest" description="Disordered" evidence="1">
    <location>
        <begin position="520"/>
        <end position="565"/>
    </location>
</feature>
<accession>A0A4Z1E9H7</accession>
<dbReference type="EMBL" id="PQXH01000191">
    <property type="protein sequence ID" value="TGO08815.1"/>
    <property type="molecule type" value="Genomic_DNA"/>
</dbReference>
<feature type="region of interest" description="Disordered" evidence="1">
    <location>
        <begin position="321"/>
        <end position="411"/>
    </location>
</feature>
<dbReference type="Proteomes" id="UP000297777">
    <property type="component" value="Unassembled WGS sequence"/>
</dbReference>
<reference evidence="2 3" key="1">
    <citation type="submission" date="2017-12" db="EMBL/GenBank/DDBJ databases">
        <title>Comparative genomics of Botrytis spp.</title>
        <authorList>
            <person name="Valero-Jimenez C.A."/>
            <person name="Tapia P."/>
            <person name="Veloso J."/>
            <person name="Silva-Moreno E."/>
            <person name="Staats M."/>
            <person name="Valdes J.H."/>
            <person name="Van Kan J.A.L."/>
        </authorList>
    </citation>
    <scope>NUCLEOTIDE SEQUENCE [LARGE SCALE GENOMIC DNA]</scope>
    <source>
        <strain evidence="2 3">Bt9001</strain>
    </source>
</reference>
<sequence>MSSSRRGINDYFDEEGSPSNSNFLPADLLEGNFFYSSDTSTLLAETDQKDKSGSAMTAVVSQPALQKHVTGPGPALQKHVTGPGPEFQKHITGPGPEFRKHITGQGPEFHQQIPGPRPESPKVTNEVEMADAENPPEKPVSESLKPAAPAPEQTDKKISDKAWCGPCKNRTGNGFVGHWTRSCPFPAESGFMEACARCGSLDHCVSFCPRLTCNGKKPVKIKDLYFFLVTSRQGLPPAIAEVDPRVIDRERWEKEVEYPQTPALARHRREGVLNGTMTEKCDLNLWNELNVNTGLALEPQIHPAHIPGGRHRCCDARRHHPSRIQDNTSSTSQAEQPSRKSKAGQDTSDSVLHGTKGGRIAKISRRETQARGGDRGREESDRGGGFGHGREATPRGSGNFGGFDQTQRPQFPSLSSQEKFDFLLGDFDRQQTRERHNMLNLFEATQKERRSMFVSEIIARIQGTFGEVRGATSGLDADPRRGEGHGLEYPGHLPSHSGSDAPVNRQHLRRGSLIPERLTHGLQSGNQTHGQDAYTLPAGTQSSAFRVRDIQHQNRGKPGGAPNQQ</sequence>
<evidence type="ECO:0000313" key="3">
    <source>
        <dbReference type="Proteomes" id="UP000297777"/>
    </source>
</evidence>